<dbReference type="AlphaFoldDB" id="A0AAD5R4L4"/>
<dbReference type="Pfam" id="PF21505">
    <property type="entry name" value="RPN2_N"/>
    <property type="match status" value="1"/>
</dbReference>
<reference evidence="2" key="1">
    <citation type="submission" date="2021-06" db="EMBL/GenBank/DDBJ databases">
        <title>Parelaphostrongylus tenuis whole genome reference sequence.</title>
        <authorList>
            <person name="Garwood T.J."/>
            <person name="Larsen P.A."/>
            <person name="Fountain-Jones N.M."/>
            <person name="Garbe J.R."/>
            <person name="Macchietto M.G."/>
            <person name="Kania S.A."/>
            <person name="Gerhold R.W."/>
            <person name="Richards J.E."/>
            <person name="Wolf T.M."/>
        </authorList>
    </citation>
    <scope>NUCLEOTIDE SEQUENCE</scope>
    <source>
        <strain evidence="2">MNPRO001-30</strain>
        <tissue evidence="2">Meninges</tissue>
    </source>
</reference>
<feature type="domain" description="26S proteasome non-ATPase regulatory subunit 1/RPN2 N-terminal" evidence="1">
    <location>
        <begin position="20"/>
        <end position="54"/>
    </location>
</feature>
<name>A0AAD5R4L4_PARTN</name>
<keyword evidence="3" id="KW-1185">Reference proteome</keyword>
<accession>A0AAD5R4L4</accession>
<evidence type="ECO:0000313" key="3">
    <source>
        <dbReference type="Proteomes" id="UP001196413"/>
    </source>
</evidence>
<dbReference type="Proteomes" id="UP001196413">
    <property type="component" value="Unassembled WGS sequence"/>
</dbReference>
<evidence type="ECO:0000259" key="1">
    <source>
        <dbReference type="Pfam" id="PF21505"/>
    </source>
</evidence>
<organism evidence="2 3">
    <name type="scientific">Parelaphostrongylus tenuis</name>
    <name type="common">Meningeal worm</name>
    <dbReference type="NCBI Taxonomy" id="148309"/>
    <lineage>
        <taxon>Eukaryota</taxon>
        <taxon>Metazoa</taxon>
        <taxon>Ecdysozoa</taxon>
        <taxon>Nematoda</taxon>
        <taxon>Chromadorea</taxon>
        <taxon>Rhabditida</taxon>
        <taxon>Rhabditina</taxon>
        <taxon>Rhabditomorpha</taxon>
        <taxon>Strongyloidea</taxon>
        <taxon>Metastrongylidae</taxon>
        <taxon>Parelaphostrongylus</taxon>
    </lineage>
</organism>
<comment type="caution">
    <text evidence="2">The sequence shown here is derived from an EMBL/GenBank/DDBJ whole genome shotgun (WGS) entry which is preliminary data.</text>
</comment>
<evidence type="ECO:0000313" key="2">
    <source>
        <dbReference type="EMBL" id="KAJ1369405.1"/>
    </source>
</evidence>
<protein>
    <recommendedName>
        <fullName evidence="1">26S proteasome non-ATPase regulatory subunit 1/RPN2 N-terminal domain-containing protein</fullName>
    </recommendedName>
</protein>
<proteinExistence type="predicted"/>
<dbReference type="InterPro" id="IPR048570">
    <property type="entry name" value="PSMD1_RPN2_N"/>
</dbReference>
<sequence length="77" mass="8541">MMLKISIENAFIGMNINANDENGDLIAYQIAFDLYENASQQFNTQVLDTYASLHQPSPRSKCAATILLCILTNLCPT</sequence>
<dbReference type="EMBL" id="JAHQIW010006536">
    <property type="protein sequence ID" value="KAJ1369405.1"/>
    <property type="molecule type" value="Genomic_DNA"/>
</dbReference>
<gene>
    <name evidence="2" type="ORF">KIN20_030847</name>
</gene>